<feature type="domain" description="Cytochrome c" evidence="10">
    <location>
        <begin position="31"/>
        <end position="134"/>
    </location>
</feature>
<dbReference type="GO" id="GO:0046872">
    <property type="term" value="F:metal ion binding"/>
    <property type="evidence" value="ECO:0007669"/>
    <property type="project" value="UniProtKB-KW"/>
</dbReference>
<feature type="compositionally biased region" description="Basic residues" evidence="9">
    <location>
        <begin position="174"/>
        <end position="202"/>
    </location>
</feature>
<dbReference type="GO" id="GO:0020037">
    <property type="term" value="F:heme binding"/>
    <property type="evidence" value="ECO:0007669"/>
    <property type="project" value="InterPro"/>
</dbReference>
<comment type="similarity">
    <text evidence="2">Belongs to the cytochrome c family.</text>
</comment>
<dbReference type="GO" id="GO:0009055">
    <property type="term" value="F:electron transfer activity"/>
    <property type="evidence" value="ECO:0007669"/>
    <property type="project" value="InterPro"/>
</dbReference>
<dbReference type="InterPro" id="IPR009056">
    <property type="entry name" value="Cyt_c-like_dom"/>
</dbReference>
<reference evidence="12" key="1">
    <citation type="submission" date="2017-02" db="UniProtKB">
        <authorList>
            <consortium name="WormBaseParasite"/>
        </authorList>
    </citation>
    <scope>IDENTIFICATION</scope>
</reference>
<keyword evidence="6" id="KW-0249">Electron transport</keyword>
<dbReference type="AlphaFoldDB" id="A0A0N5A0W3"/>
<dbReference type="SUPFAM" id="SSF46626">
    <property type="entry name" value="Cytochrome c"/>
    <property type="match status" value="1"/>
</dbReference>
<evidence type="ECO:0000256" key="3">
    <source>
        <dbReference type="ARBA" id="ARBA00022448"/>
    </source>
</evidence>
<keyword evidence="4 8" id="KW-0349">Heme</keyword>
<dbReference type="PROSITE" id="PS51007">
    <property type="entry name" value="CYTC"/>
    <property type="match status" value="1"/>
</dbReference>
<accession>A0A0N5A0W3</accession>
<evidence type="ECO:0000313" key="12">
    <source>
        <dbReference type="WBParaSite" id="PTRK_0001518300.1"/>
    </source>
</evidence>
<evidence type="ECO:0000256" key="8">
    <source>
        <dbReference type="PROSITE-ProRule" id="PRU00433"/>
    </source>
</evidence>
<organism evidence="11 12">
    <name type="scientific">Parastrongyloides trichosuri</name>
    <name type="common">Possum-specific nematode worm</name>
    <dbReference type="NCBI Taxonomy" id="131310"/>
    <lineage>
        <taxon>Eukaryota</taxon>
        <taxon>Metazoa</taxon>
        <taxon>Ecdysozoa</taxon>
        <taxon>Nematoda</taxon>
        <taxon>Chromadorea</taxon>
        <taxon>Rhabditida</taxon>
        <taxon>Tylenchina</taxon>
        <taxon>Panagrolaimomorpha</taxon>
        <taxon>Strongyloidoidea</taxon>
        <taxon>Strongyloididae</taxon>
        <taxon>Parastrongyloides</taxon>
    </lineage>
</organism>
<feature type="region of interest" description="Disordered" evidence="9">
    <location>
        <begin position="139"/>
        <end position="403"/>
    </location>
</feature>
<keyword evidence="3" id="KW-0813">Transport</keyword>
<feature type="compositionally biased region" description="Low complexity" evidence="9">
    <location>
        <begin position="145"/>
        <end position="173"/>
    </location>
</feature>
<comment type="subcellular location">
    <subcellularLocation>
        <location evidence="1">Mitochondrion intermembrane space</location>
    </subcellularLocation>
</comment>
<feature type="compositionally biased region" description="Basic and acidic residues" evidence="9">
    <location>
        <begin position="221"/>
        <end position="238"/>
    </location>
</feature>
<keyword evidence="5 8" id="KW-0479">Metal-binding</keyword>
<feature type="compositionally biased region" description="Basic residues" evidence="9">
    <location>
        <begin position="253"/>
        <end position="272"/>
    </location>
</feature>
<evidence type="ECO:0000313" key="11">
    <source>
        <dbReference type="Proteomes" id="UP000038045"/>
    </source>
</evidence>
<dbReference type="WBParaSite" id="PTRK_0001518300.1">
    <property type="protein sequence ID" value="PTRK_0001518300.1"/>
    <property type="gene ID" value="PTRK_0001518300"/>
</dbReference>
<dbReference type="InterPro" id="IPR002327">
    <property type="entry name" value="Cyt_c_1A/1B"/>
</dbReference>
<keyword evidence="11" id="KW-1185">Reference proteome</keyword>
<dbReference type="Pfam" id="PF00034">
    <property type="entry name" value="Cytochrom_C"/>
    <property type="match status" value="1"/>
</dbReference>
<feature type="compositionally biased region" description="Pro residues" evidence="9">
    <location>
        <begin position="285"/>
        <end position="298"/>
    </location>
</feature>
<name>A0A0N5A0W3_PARTI</name>
<dbReference type="GO" id="GO:0005758">
    <property type="term" value="C:mitochondrial intermembrane space"/>
    <property type="evidence" value="ECO:0007669"/>
    <property type="project" value="UniProtKB-SubCell"/>
</dbReference>
<evidence type="ECO:0000256" key="6">
    <source>
        <dbReference type="ARBA" id="ARBA00022982"/>
    </source>
</evidence>
<dbReference type="Proteomes" id="UP000038045">
    <property type="component" value="Unplaced"/>
</dbReference>
<feature type="compositionally biased region" description="Basic and acidic residues" evidence="9">
    <location>
        <begin position="300"/>
        <end position="310"/>
    </location>
</feature>
<evidence type="ECO:0000256" key="9">
    <source>
        <dbReference type="SAM" id="MobiDB-lite"/>
    </source>
</evidence>
<evidence type="ECO:0000256" key="1">
    <source>
        <dbReference type="ARBA" id="ARBA00004569"/>
    </source>
</evidence>
<dbReference type="STRING" id="131310.A0A0N5A0W3"/>
<evidence type="ECO:0000259" key="10">
    <source>
        <dbReference type="PROSITE" id="PS51007"/>
    </source>
</evidence>
<dbReference type="InterPro" id="IPR036909">
    <property type="entry name" value="Cyt_c-like_dom_sf"/>
</dbReference>
<protein>
    <submittedName>
        <fullName evidence="12">Cytochrome c domain-containing protein</fullName>
    </submittedName>
</protein>
<evidence type="ECO:0000256" key="2">
    <source>
        <dbReference type="ARBA" id="ARBA00006488"/>
    </source>
</evidence>
<feature type="compositionally biased region" description="Basic residues" evidence="9">
    <location>
        <begin position="311"/>
        <end position="331"/>
    </location>
</feature>
<sequence length="403" mass="43367">MGYFVDAPDESAAGAAEAALPIDWGTVLPTADLAAGEAAFARCQACHTVNSGGADGIGPNLFGLVGGPVMHRAGFAYSDAMAKHKAEAPTWNYDELDHFINAPGRYVPGTKMSFAGIRDEQTRINLIAWLRTQGSGGYAIPAPDPARQPGAAAPAEGEAPAAEGAAATEAARSPGRRARRRFAARRGRVRPALKHGAGRAGRRRTEPAAPAPNSRSRPKTARPEREVGPADARPQRPDRARRRRQIRDQSRPGRARLRRPGRSAARRRKRTPRAGSPGARRRPEPPATPTPPRRPAAPGPRRDPRVDPIHRRPRRTAAGRCVVRRQRRYRRPAGGSERDRSADRPRPASDLPAPVQPARHDPRPAGSGARQAAAGPGHRSSGGLSTARTNRTADPRRRSQRGR</sequence>
<proteinExistence type="inferred from homology"/>
<dbReference type="PRINTS" id="PR00604">
    <property type="entry name" value="CYTCHRMECIAB"/>
</dbReference>
<evidence type="ECO:0000256" key="7">
    <source>
        <dbReference type="ARBA" id="ARBA00023004"/>
    </source>
</evidence>
<evidence type="ECO:0000256" key="5">
    <source>
        <dbReference type="ARBA" id="ARBA00022723"/>
    </source>
</evidence>
<keyword evidence="7 8" id="KW-0408">Iron</keyword>
<dbReference type="Gene3D" id="1.10.760.10">
    <property type="entry name" value="Cytochrome c-like domain"/>
    <property type="match status" value="1"/>
</dbReference>
<evidence type="ECO:0000256" key="4">
    <source>
        <dbReference type="ARBA" id="ARBA00022617"/>
    </source>
</evidence>
<dbReference type="PANTHER" id="PTHR11961">
    <property type="entry name" value="CYTOCHROME C"/>
    <property type="match status" value="1"/>
</dbReference>
<feature type="compositionally biased region" description="Basic and acidic residues" evidence="9">
    <location>
        <begin position="336"/>
        <end position="347"/>
    </location>
</feature>